<dbReference type="GeneID" id="110084409"/>
<dbReference type="CTD" id="346653"/>
<dbReference type="RefSeq" id="XP_020659403.2">
    <property type="nucleotide sequence ID" value="XM_020803744.2"/>
</dbReference>
<evidence type="ECO:0000256" key="2">
    <source>
        <dbReference type="SAM" id="MobiDB-lite"/>
    </source>
</evidence>
<organism evidence="4 5">
    <name type="scientific">Pogona vitticeps</name>
    <name type="common">central bearded dragon</name>
    <dbReference type="NCBI Taxonomy" id="103695"/>
    <lineage>
        <taxon>Eukaryota</taxon>
        <taxon>Metazoa</taxon>
        <taxon>Chordata</taxon>
        <taxon>Craniata</taxon>
        <taxon>Vertebrata</taxon>
        <taxon>Euteleostomi</taxon>
        <taxon>Lepidosauria</taxon>
        <taxon>Squamata</taxon>
        <taxon>Bifurcata</taxon>
        <taxon>Unidentata</taxon>
        <taxon>Episquamata</taxon>
        <taxon>Toxicofera</taxon>
        <taxon>Iguania</taxon>
        <taxon>Acrodonta</taxon>
        <taxon>Agamidae</taxon>
        <taxon>Amphibolurinae</taxon>
        <taxon>Pogona</taxon>
    </lineage>
</organism>
<feature type="domain" description="Golgi associated RAB2 interactor protein-like Rab2B-binding" evidence="3">
    <location>
        <begin position="103"/>
        <end position="170"/>
    </location>
</feature>
<comment type="similarity">
    <text evidence="1">Belongs to the GARIN family.</text>
</comment>
<evidence type="ECO:0000313" key="5">
    <source>
        <dbReference type="RefSeq" id="XP_020659403.2"/>
    </source>
</evidence>
<dbReference type="KEGG" id="pvt:110084409"/>
<proteinExistence type="inferred from homology"/>
<accession>A0A6J0UGX3</accession>
<dbReference type="Pfam" id="PF12480">
    <property type="entry name" value="GARIL_Rab2_bd"/>
    <property type="match status" value="1"/>
</dbReference>
<dbReference type="InterPro" id="IPR022168">
    <property type="entry name" value="GARIL-like_Rab2B-bd"/>
</dbReference>
<dbReference type="OrthoDB" id="9940031at2759"/>
<reference evidence="5" key="1">
    <citation type="submission" date="2025-08" db="UniProtKB">
        <authorList>
            <consortium name="RefSeq"/>
        </authorList>
    </citation>
    <scope>IDENTIFICATION</scope>
</reference>
<feature type="region of interest" description="Disordered" evidence="2">
    <location>
        <begin position="182"/>
        <end position="238"/>
    </location>
</feature>
<sequence>MARRGSAGHQEAGKALGLEGGPLCQLIHSPDYNVFPNSAVFESNFVQVTKKGKWVNITNVPTIVIMGVTSSDPCLPLPNVLLMAKYRKSPPKGTSESRKRPAIELTRMLPLRYVRLSVHNVALRILRVQTMTRKVYFLQLHQEHPRVVFTLWSRLADILQWGLSITTKDPAIRIRHSLVPSSASSSASSSSAEGSERSPRRSPSLMKKVKKVEKKVSGVSSNISGTSPRKKEQQRKMSFHADLQEDAFAVPNDIRVLFYDMPPPLVCARCRGRLSKASPRRGSSDPGTHSSDLDLLRWMDDQSYGLWQQETPAWLQPLCRLSSLAAANAKYSPS</sequence>
<dbReference type="PANTHER" id="PTHR22574:SF10">
    <property type="entry name" value="GOLGI-ASSOCIATED RAB2 INTERACTOR PROTEIN 1A"/>
    <property type="match status" value="1"/>
</dbReference>
<dbReference type="Proteomes" id="UP001652642">
    <property type="component" value="Chromosome 5"/>
</dbReference>
<gene>
    <name evidence="5" type="primary">GARIN1A</name>
</gene>
<name>A0A6J0UGX3_9SAUR</name>
<dbReference type="InParanoid" id="A0A6J0UGX3"/>
<feature type="compositionally biased region" description="Low complexity" evidence="2">
    <location>
        <begin position="182"/>
        <end position="193"/>
    </location>
</feature>
<dbReference type="PANTHER" id="PTHR22574">
    <property type="match status" value="1"/>
</dbReference>
<protein>
    <submittedName>
        <fullName evidence="5">Golgi-associated RAB2 interactor protein 1A isoform X2</fullName>
    </submittedName>
</protein>
<evidence type="ECO:0000259" key="3">
    <source>
        <dbReference type="Pfam" id="PF12480"/>
    </source>
</evidence>
<dbReference type="AlphaFoldDB" id="A0A6J0UGX3"/>
<dbReference type="GO" id="GO:0005634">
    <property type="term" value="C:nucleus"/>
    <property type="evidence" value="ECO:0007669"/>
    <property type="project" value="TreeGrafter"/>
</dbReference>
<evidence type="ECO:0000313" key="4">
    <source>
        <dbReference type="Proteomes" id="UP001652642"/>
    </source>
</evidence>
<keyword evidence="4" id="KW-1185">Reference proteome</keyword>
<evidence type="ECO:0000256" key="1">
    <source>
        <dbReference type="ARBA" id="ARBA00038379"/>
    </source>
</evidence>